<reference evidence="3" key="1">
    <citation type="journal article" date="2013" name="Nature">
        <title>Pan genome of the phytoplankton Emiliania underpins its global distribution.</title>
        <authorList>
            <person name="Read B.A."/>
            <person name="Kegel J."/>
            <person name="Klute M.J."/>
            <person name="Kuo A."/>
            <person name="Lefebvre S.C."/>
            <person name="Maumus F."/>
            <person name="Mayer C."/>
            <person name="Miller J."/>
            <person name="Monier A."/>
            <person name="Salamov A."/>
            <person name="Young J."/>
            <person name="Aguilar M."/>
            <person name="Claverie J.M."/>
            <person name="Frickenhaus S."/>
            <person name="Gonzalez K."/>
            <person name="Herman E.K."/>
            <person name="Lin Y.C."/>
            <person name="Napier J."/>
            <person name="Ogata H."/>
            <person name="Sarno A.F."/>
            <person name="Shmutz J."/>
            <person name="Schroeder D."/>
            <person name="de Vargas C."/>
            <person name="Verret F."/>
            <person name="von Dassow P."/>
            <person name="Valentin K."/>
            <person name="Van de Peer Y."/>
            <person name="Wheeler G."/>
            <person name="Dacks J.B."/>
            <person name="Delwiche C.F."/>
            <person name="Dyhrman S.T."/>
            <person name="Glockner G."/>
            <person name="John U."/>
            <person name="Richards T."/>
            <person name="Worden A.Z."/>
            <person name="Zhang X."/>
            <person name="Grigoriev I.V."/>
            <person name="Allen A.E."/>
            <person name="Bidle K."/>
            <person name="Borodovsky M."/>
            <person name="Bowler C."/>
            <person name="Brownlee C."/>
            <person name="Cock J.M."/>
            <person name="Elias M."/>
            <person name="Gladyshev V.N."/>
            <person name="Groth M."/>
            <person name="Guda C."/>
            <person name="Hadaegh A."/>
            <person name="Iglesias-Rodriguez M.D."/>
            <person name="Jenkins J."/>
            <person name="Jones B.M."/>
            <person name="Lawson T."/>
            <person name="Leese F."/>
            <person name="Lindquist E."/>
            <person name="Lobanov A."/>
            <person name="Lomsadze A."/>
            <person name="Malik S.B."/>
            <person name="Marsh M.E."/>
            <person name="Mackinder L."/>
            <person name="Mock T."/>
            <person name="Mueller-Roeber B."/>
            <person name="Pagarete A."/>
            <person name="Parker M."/>
            <person name="Probert I."/>
            <person name="Quesneville H."/>
            <person name="Raines C."/>
            <person name="Rensing S.A."/>
            <person name="Riano-Pachon D.M."/>
            <person name="Richier S."/>
            <person name="Rokitta S."/>
            <person name="Shiraiwa Y."/>
            <person name="Soanes D.M."/>
            <person name="van der Giezen M."/>
            <person name="Wahlund T.M."/>
            <person name="Williams B."/>
            <person name="Wilson W."/>
            <person name="Wolfe G."/>
            <person name="Wurch L.L."/>
        </authorList>
    </citation>
    <scope>NUCLEOTIDE SEQUENCE</scope>
</reference>
<dbReference type="EnsemblProtists" id="EOD08544">
    <property type="protein sequence ID" value="EOD08544"/>
    <property type="gene ID" value="EMIHUDRAFT_217240"/>
</dbReference>
<name>A0A0D3IBA9_EMIH1</name>
<sequence>MGALVRRRLGLAVTRAAAFGLRRAVNRPVGAGSLARSGSGGIGTEASRHCSEHNLEQRGAVGNAPAEHEPGSRWPQAAYLGQHSSQAGMSA</sequence>
<evidence type="ECO:0000256" key="1">
    <source>
        <dbReference type="SAM" id="MobiDB-lite"/>
    </source>
</evidence>
<dbReference type="GeneID" id="17254698"/>
<reference evidence="2" key="2">
    <citation type="submission" date="2024-10" db="UniProtKB">
        <authorList>
            <consortium name="EnsemblProtists"/>
        </authorList>
    </citation>
    <scope>IDENTIFICATION</scope>
</reference>
<keyword evidence="3" id="KW-1185">Reference proteome</keyword>
<accession>A0A0D3IBA9</accession>
<feature type="compositionally biased region" description="Basic and acidic residues" evidence="1">
    <location>
        <begin position="46"/>
        <end position="56"/>
    </location>
</feature>
<dbReference type="HOGENOM" id="CLU_2431619_0_0_1"/>
<organism evidence="2 3">
    <name type="scientific">Emiliania huxleyi (strain CCMP1516)</name>
    <dbReference type="NCBI Taxonomy" id="280463"/>
    <lineage>
        <taxon>Eukaryota</taxon>
        <taxon>Haptista</taxon>
        <taxon>Haptophyta</taxon>
        <taxon>Prymnesiophyceae</taxon>
        <taxon>Isochrysidales</taxon>
        <taxon>Noelaerhabdaceae</taxon>
        <taxon>Emiliania</taxon>
    </lineage>
</organism>
<proteinExistence type="predicted"/>
<evidence type="ECO:0000313" key="2">
    <source>
        <dbReference type="EnsemblProtists" id="EOD08544"/>
    </source>
</evidence>
<dbReference type="RefSeq" id="XP_005760973.1">
    <property type="nucleotide sequence ID" value="XM_005760916.1"/>
</dbReference>
<dbReference type="Proteomes" id="UP000013827">
    <property type="component" value="Unassembled WGS sequence"/>
</dbReference>
<evidence type="ECO:0000313" key="3">
    <source>
        <dbReference type="Proteomes" id="UP000013827"/>
    </source>
</evidence>
<feature type="compositionally biased region" description="Polar residues" evidence="1">
    <location>
        <begin position="82"/>
        <end position="91"/>
    </location>
</feature>
<dbReference type="AlphaFoldDB" id="A0A0D3IBA9"/>
<dbReference type="PaxDb" id="2903-EOD08544"/>
<protein>
    <submittedName>
        <fullName evidence="2">Uncharacterized protein</fullName>
    </submittedName>
</protein>
<feature type="region of interest" description="Disordered" evidence="1">
    <location>
        <begin position="30"/>
        <end position="91"/>
    </location>
</feature>
<dbReference type="KEGG" id="ehx:EMIHUDRAFT_217240"/>